<dbReference type="InterPro" id="IPR000253">
    <property type="entry name" value="FHA_dom"/>
</dbReference>
<dbReference type="eggNOG" id="COG1716">
    <property type="taxonomic scope" value="Bacteria"/>
</dbReference>
<dbReference type="Pfam" id="PF00211">
    <property type="entry name" value="Guanylate_cyc"/>
    <property type="match status" value="1"/>
</dbReference>
<organism evidence="3 4">
    <name type="scientific">Hahella chejuensis (strain KCTC 2396)</name>
    <dbReference type="NCBI Taxonomy" id="349521"/>
    <lineage>
        <taxon>Bacteria</taxon>
        <taxon>Pseudomonadati</taxon>
        <taxon>Pseudomonadota</taxon>
        <taxon>Gammaproteobacteria</taxon>
        <taxon>Oceanospirillales</taxon>
        <taxon>Hahellaceae</taxon>
        <taxon>Hahella</taxon>
    </lineage>
</organism>
<feature type="domain" description="FHA" evidence="1">
    <location>
        <begin position="213"/>
        <end position="257"/>
    </location>
</feature>
<gene>
    <name evidence="3" type="ordered locus">HCH_03370</name>
</gene>
<dbReference type="PROSITE" id="PS50125">
    <property type="entry name" value="GUANYLATE_CYCLASE_2"/>
    <property type="match status" value="1"/>
</dbReference>
<dbReference type="CDD" id="cd00060">
    <property type="entry name" value="FHA"/>
    <property type="match status" value="1"/>
</dbReference>
<dbReference type="PANTHER" id="PTHR43081:SF1">
    <property type="entry name" value="ADENYLATE CYCLASE, TERMINAL-DIFFERENTIATION SPECIFIC"/>
    <property type="match status" value="1"/>
</dbReference>
<dbReference type="Proteomes" id="UP000000238">
    <property type="component" value="Chromosome"/>
</dbReference>
<dbReference type="SMART" id="SM00044">
    <property type="entry name" value="CYCc"/>
    <property type="match status" value="1"/>
</dbReference>
<dbReference type="RefSeq" id="WP_011397190.1">
    <property type="nucleotide sequence ID" value="NC_007645.1"/>
</dbReference>
<dbReference type="InterPro" id="IPR001054">
    <property type="entry name" value="A/G_cyclase"/>
</dbReference>
<dbReference type="InterPro" id="IPR029787">
    <property type="entry name" value="Nucleotide_cyclase"/>
</dbReference>
<dbReference type="GO" id="GO:0004016">
    <property type="term" value="F:adenylate cyclase activity"/>
    <property type="evidence" value="ECO:0007669"/>
    <property type="project" value="UniProtKB-ARBA"/>
</dbReference>
<dbReference type="AlphaFoldDB" id="Q2SGV3"/>
<dbReference type="PROSITE" id="PS50006">
    <property type="entry name" value="FHA_DOMAIN"/>
    <property type="match status" value="1"/>
</dbReference>
<dbReference type="InterPro" id="IPR050697">
    <property type="entry name" value="Adenylyl/Guanylyl_Cyclase_3/4"/>
</dbReference>
<proteinExistence type="predicted"/>
<dbReference type="SUPFAM" id="SSF55073">
    <property type="entry name" value="Nucleotide cyclase"/>
    <property type="match status" value="1"/>
</dbReference>
<dbReference type="eggNOG" id="COG2114">
    <property type="taxonomic scope" value="Bacteria"/>
</dbReference>
<dbReference type="GO" id="GO:0035556">
    <property type="term" value="P:intracellular signal transduction"/>
    <property type="evidence" value="ECO:0007669"/>
    <property type="project" value="InterPro"/>
</dbReference>
<accession>Q2SGV3</accession>
<dbReference type="SUPFAM" id="SSF49879">
    <property type="entry name" value="SMAD/FHA domain"/>
    <property type="match status" value="1"/>
</dbReference>
<dbReference type="HOGENOM" id="CLU_080930_0_0_6"/>
<evidence type="ECO:0000259" key="1">
    <source>
        <dbReference type="PROSITE" id="PS50006"/>
    </source>
</evidence>
<sequence length="298" mass="33443">MAQSSAVLFADIAGSSCLYKQIGDKRAKEAVFSCFYLMQRLAEEHGGTVVKTIGDELMVRFHTVDEAVKTACAIQRELEPSVNSGPGLSVKIGIHFGPVIVERNDIFGDTVNTAARMVSIANAKQIVVSEEAAAVLSAEFQAQITTFDCVKIKSFQRDSILYLVDWRQSGGDSGFSTMISFDNHDLKSHTTSKGMHLVYQRRDIVLSPQLDSFNVGRDQDICDLILQVQYASRKHFWIEYRRGKFVLVDHSTNGTWVKMDDEKEIYLKREELPLWGRGVISAGQPLACNQSHRIEFFH</sequence>
<dbReference type="CDD" id="cd07302">
    <property type="entry name" value="CHD"/>
    <property type="match status" value="1"/>
</dbReference>
<dbReference type="Pfam" id="PF00498">
    <property type="entry name" value="FHA"/>
    <property type="match status" value="1"/>
</dbReference>
<dbReference type="PANTHER" id="PTHR43081">
    <property type="entry name" value="ADENYLATE CYCLASE, TERMINAL-DIFFERENTIATION SPECIFIC-RELATED"/>
    <property type="match status" value="1"/>
</dbReference>
<dbReference type="GO" id="GO:0009190">
    <property type="term" value="P:cyclic nucleotide biosynthetic process"/>
    <property type="evidence" value="ECO:0007669"/>
    <property type="project" value="InterPro"/>
</dbReference>
<dbReference type="OrthoDB" id="9806704at2"/>
<evidence type="ECO:0000259" key="2">
    <source>
        <dbReference type="PROSITE" id="PS50125"/>
    </source>
</evidence>
<dbReference type="Gene3D" id="3.30.70.1230">
    <property type="entry name" value="Nucleotide cyclase"/>
    <property type="match status" value="1"/>
</dbReference>
<dbReference type="STRING" id="349521.HCH_03370"/>
<evidence type="ECO:0000313" key="3">
    <source>
        <dbReference type="EMBL" id="ABC30121.1"/>
    </source>
</evidence>
<keyword evidence="4" id="KW-1185">Reference proteome</keyword>
<dbReference type="InterPro" id="IPR008984">
    <property type="entry name" value="SMAD_FHA_dom_sf"/>
</dbReference>
<reference evidence="3 4" key="1">
    <citation type="journal article" date="2005" name="Nucleic Acids Res.">
        <title>Genomic blueprint of Hahella chejuensis, a marine microbe producing an algicidal agent.</title>
        <authorList>
            <person name="Jeong H."/>
            <person name="Yim J.H."/>
            <person name="Lee C."/>
            <person name="Choi S.-H."/>
            <person name="Park Y.K."/>
            <person name="Yoon S.H."/>
            <person name="Hur C.-G."/>
            <person name="Kang H.-Y."/>
            <person name="Kim D."/>
            <person name="Lee H.H."/>
            <person name="Park K.H."/>
            <person name="Park S.-H."/>
            <person name="Park H.-S."/>
            <person name="Lee H.K."/>
            <person name="Oh T.K."/>
            <person name="Kim J.F."/>
        </authorList>
    </citation>
    <scope>NUCLEOTIDE SEQUENCE [LARGE SCALE GENOMIC DNA]</scope>
    <source>
        <strain evidence="3 4">KCTC 2396</strain>
    </source>
</reference>
<evidence type="ECO:0000313" key="4">
    <source>
        <dbReference type="Proteomes" id="UP000000238"/>
    </source>
</evidence>
<name>Q2SGV3_HAHCH</name>
<dbReference type="EMBL" id="CP000155">
    <property type="protein sequence ID" value="ABC30121.1"/>
    <property type="molecule type" value="Genomic_DNA"/>
</dbReference>
<protein>
    <submittedName>
        <fullName evidence="3">Adenylate cyclase, family 3</fullName>
    </submittedName>
</protein>
<dbReference type="KEGG" id="hch:HCH_03370"/>
<dbReference type="Gene3D" id="2.60.200.20">
    <property type="match status" value="1"/>
</dbReference>
<feature type="domain" description="Guanylate cyclase" evidence="2">
    <location>
        <begin position="6"/>
        <end position="118"/>
    </location>
</feature>